<proteinExistence type="predicted"/>
<reference evidence="1 2" key="1">
    <citation type="submission" date="2016-10" db="EMBL/GenBank/DDBJ databases">
        <authorList>
            <person name="de Groot N.N."/>
        </authorList>
    </citation>
    <scope>NUCLEOTIDE SEQUENCE [LARGE SCALE GENOMIC DNA]</scope>
    <source>
        <strain evidence="1 2">B25</strain>
    </source>
</reference>
<name>A0A1H8ZTL1_9SPIR</name>
<evidence type="ECO:0000313" key="2">
    <source>
        <dbReference type="Proteomes" id="UP000182360"/>
    </source>
</evidence>
<keyword evidence="2" id="KW-1185">Reference proteome</keyword>
<dbReference type="EMBL" id="FOFU01000001">
    <property type="protein sequence ID" value="SEP67806.1"/>
    <property type="molecule type" value="Genomic_DNA"/>
</dbReference>
<dbReference type="Proteomes" id="UP000182360">
    <property type="component" value="Unassembled WGS sequence"/>
</dbReference>
<protein>
    <submittedName>
        <fullName evidence="1">Uncharacterized protein</fullName>
    </submittedName>
</protein>
<dbReference type="AlphaFoldDB" id="A0A1H8ZTL1"/>
<evidence type="ECO:0000313" key="1">
    <source>
        <dbReference type="EMBL" id="SEP67806.1"/>
    </source>
</evidence>
<dbReference type="OrthoDB" id="361618at2"/>
<accession>A0A1H8ZTL1</accession>
<dbReference type="RefSeq" id="WP_074639881.1">
    <property type="nucleotide sequence ID" value="NZ_FOFU01000001.1"/>
</dbReference>
<sequence length="249" mass="28396">MNKVFCKKRFLISFILTGYLILFNTACGLDTFYVIDAPYRVYHAPEYDELEYTPTENYFEFETEDHEYDGIKFIGTEVYYKIYKSDSELNSAVNVLCDIANNEETSYNAPTKLIDTYKYVPLLAAGHTGENILLPASGSNQRVYIRLSNIGEEYLARILVNNNNIFGDANIVIPVRNITNHYSFNFKELPSDQLPQEDSTSNPDYNYSGSSDGEYLYVAMFAVAVAQDNTYARIYSNILYLGSVAIKIQ</sequence>
<gene>
    <name evidence="1" type="ORF">SAMN04487977_10189</name>
</gene>
<organism evidence="1 2">
    <name type="scientific">Treponema bryantii</name>
    <dbReference type="NCBI Taxonomy" id="163"/>
    <lineage>
        <taxon>Bacteria</taxon>
        <taxon>Pseudomonadati</taxon>
        <taxon>Spirochaetota</taxon>
        <taxon>Spirochaetia</taxon>
        <taxon>Spirochaetales</taxon>
        <taxon>Treponemataceae</taxon>
        <taxon>Treponema</taxon>
    </lineage>
</organism>